<dbReference type="PROSITE" id="PS51455">
    <property type="entry name" value="PIPK"/>
    <property type="match status" value="1"/>
</dbReference>
<evidence type="ECO:0000256" key="1">
    <source>
        <dbReference type="ARBA" id="ARBA00022777"/>
    </source>
</evidence>
<feature type="domain" description="PIPK" evidence="4">
    <location>
        <begin position="1"/>
        <end position="107"/>
    </location>
</feature>
<organism evidence="5">
    <name type="scientific">Salix viminalis</name>
    <name type="common">Common osier</name>
    <name type="synonym">Basket willow</name>
    <dbReference type="NCBI Taxonomy" id="40686"/>
    <lineage>
        <taxon>Eukaryota</taxon>
        <taxon>Viridiplantae</taxon>
        <taxon>Streptophyta</taxon>
        <taxon>Embryophyta</taxon>
        <taxon>Tracheophyta</taxon>
        <taxon>Spermatophyta</taxon>
        <taxon>Magnoliopsida</taxon>
        <taxon>eudicotyledons</taxon>
        <taxon>Gunneridae</taxon>
        <taxon>Pentapetalae</taxon>
        <taxon>rosids</taxon>
        <taxon>fabids</taxon>
        <taxon>Malpighiales</taxon>
        <taxon>Salicaceae</taxon>
        <taxon>Saliceae</taxon>
        <taxon>Salix</taxon>
    </lineage>
</organism>
<accession>A0A6N2M6M6</accession>
<evidence type="ECO:0000313" key="5">
    <source>
        <dbReference type="EMBL" id="VFU49753.1"/>
    </source>
</evidence>
<reference evidence="5" key="1">
    <citation type="submission" date="2019-03" db="EMBL/GenBank/DDBJ databases">
        <authorList>
            <person name="Mank J."/>
            <person name="Almeida P."/>
        </authorList>
    </citation>
    <scope>NUCLEOTIDE SEQUENCE</scope>
    <source>
        <strain evidence="5">78183</strain>
    </source>
</reference>
<dbReference type="Pfam" id="PF01504">
    <property type="entry name" value="PIP5K"/>
    <property type="match status" value="1"/>
</dbReference>
<dbReference type="AlphaFoldDB" id="A0A6N2M6M6"/>
<dbReference type="Gene3D" id="3.30.810.10">
    <property type="entry name" value="2-Layer Sandwich"/>
    <property type="match status" value="1"/>
</dbReference>
<keyword evidence="2" id="KW-0547">Nucleotide-binding</keyword>
<evidence type="ECO:0000256" key="2">
    <source>
        <dbReference type="PROSITE-ProRule" id="PRU00781"/>
    </source>
</evidence>
<dbReference type="InterPro" id="IPR002498">
    <property type="entry name" value="PInositol-4-P-4/5-kinase_core"/>
</dbReference>
<keyword evidence="2" id="KW-0067">ATP-binding</keyword>
<gene>
    <name evidence="5" type="ORF">SVIM_LOCUS328617</name>
</gene>
<dbReference type="SUPFAM" id="SSF56104">
    <property type="entry name" value="SAICAR synthase-like"/>
    <property type="match status" value="1"/>
</dbReference>
<protein>
    <recommendedName>
        <fullName evidence="4">PIPK domain-containing protein</fullName>
    </recommendedName>
</protein>
<feature type="region of interest" description="Disordered" evidence="3">
    <location>
        <begin position="1"/>
        <end position="38"/>
    </location>
</feature>
<dbReference type="InterPro" id="IPR027483">
    <property type="entry name" value="PInositol-4-P-4/5-kinase_C_sf"/>
</dbReference>
<dbReference type="EMBL" id="CAADRP010001708">
    <property type="protein sequence ID" value="VFU49753.1"/>
    <property type="molecule type" value="Genomic_DNA"/>
</dbReference>
<dbReference type="GO" id="GO:0052742">
    <property type="term" value="F:phosphatidylinositol kinase activity"/>
    <property type="evidence" value="ECO:0007669"/>
    <property type="project" value="InterPro"/>
</dbReference>
<proteinExistence type="predicted"/>
<sequence>MDARDSTSNRDVSSSAGGTAGGGGVGGEDDSPRTLGYTSTPRVASLDVFRVDRDCELLEQERIMDYSLLVGLHFREVSPNGDLITSGMRTPPGSYIYFKQAFEFSCF</sequence>
<evidence type="ECO:0000256" key="3">
    <source>
        <dbReference type="SAM" id="MobiDB-lite"/>
    </source>
</evidence>
<dbReference type="GO" id="GO:0005524">
    <property type="term" value="F:ATP binding"/>
    <property type="evidence" value="ECO:0007669"/>
    <property type="project" value="UniProtKB-UniRule"/>
</dbReference>
<evidence type="ECO:0000259" key="4">
    <source>
        <dbReference type="PROSITE" id="PS51455"/>
    </source>
</evidence>
<keyword evidence="2" id="KW-0808">Transferase</keyword>
<keyword evidence="1 2" id="KW-0418">Kinase</keyword>
<name>A0A6N2M6M6_SALVM</name>
<dbReference type="GO" id="GO:0046488">
    <property type="term" value="P:phosphatidylinositol metabolic process"/>
    <property type="evidence" value="ECO:0007669"/>
    <property type="project" value="UniProtKB-UniRule"/>
</dbReference>